<dbReference type="EMBL" id="JAWPEI010000006">
    <property type="protein sequence ID" value="KAK4724141.1"/>
    <property type="molecule type" value="Genomic_DNA"/>
</dbReference>
<accession>A0AAV9LET9</accession>
<organism evidence="1 2">
    <name type="scientific">Solanum pinnatisectum</name>
    <name type="common">tansyleaf nightshade</name>
    <dbReference type="NCBI Taxonomy" id="50273"/>
    <lineage>
        <taxon>Eukaryota</taxon>
        <taxon>Viridiplantae</taxon>
        <taxon>Streptophyta</taxon>
        <taxon>Embryophyta</taxon>
        <taxon>Tracheophyta</taxon>
        <taxon>Spermatophyta</taxon>
        <taxon>Magnoliopsida</taxon>
        <taxon>eudicotyledons</taxon>
        <taxon>Gunneridae</taxon>
        <taxon>Pentapetalae</taxon>
        <taxon>asterids</taxon>
        <taxon>lamiids</taxon>
        <taxon>Solanales</taxon>
        <taxon>Solanaceae</taxon>
        <taxon>Solanoideae</taxon>
        <taxon>Solaneae</taxon>
        <taxon>Solanum</taxon>
    </lineage>
</organism>
<comment type="caution">
    <text evidence="1">The sequence shown here is derived from an EMBL/GenBank/DDBJ whole genome shotgun (WGS) entry which is preliminary data.</text>
</comment>
<protein>
    <submittedName>
        <fullName evidence="1">Uncharacterized protein</fullName>
    </submittedName>
</protein>
<dbReference type="AlphaFoldDB" id="A0AAV9LET9"/>
<reference evidence="1 2" key="1">
    <citation type="submission" date="2023-10" db="EMBL/GenBank/DDBJ databases">
        <title>Genome-Wide Identification Analysis in wild type Solanum Pinnatisectum Reveals Some Genes Defensing Phytophthora Infestans.</title>
        <authorList>
            <person name="Sun C."/>
        </authorList>
    </citation>
    <scope>NUCLEOTIDE SEQUENCE [LARGE SCALE GENOMIC DNA]</scope>
    <source>
        <strain evidence="1">LQN</strain>
        <tissue evidence="1">Leaf</tissue>
    </source>
</reference>
<name>A0AAV9LET9_9SOLN</name>
<gene>
    <name evidence="1" type="ORF">R3W88_026920</name>
</gene>
<evidence type="ECO:0000313" key="1">
    <source>
        <dbReference type="EMBL" id="KAK4724141.1"/>
    </source>
</evidence>
<proteinExistence type="predicted"/>
<keyword evidence="2" id="KW-1185">Reference proteome</keyword>
<evidence type="ECO:0000313" key="2">
    <source>
        <dbReference type="Proteomes" id="UP001311915"/>
    </source>
</evidence>
<dbReference type="Proteomes" id="UP001311915">
    <property type="component" value="Unassembled WGS sequence"/>
</dbReference>
<sequence length="174" mass="19471">MNHVLSHFFDNEMEIDLVQGSNSLSEPLPTHSESVQHARSTLMSPPSSSYGVRFIRGNDDGKVVLTNIQLPKPPPPSYYASSIRGNIYGRDVNPNQQLLPPLPSYRSLSLRGNDNNVGVKANQLQQNASTNKNDLCTREINFPILDRSDLYQLKFKPQLICDDESSEVDLSLML</sequence>